<dbReference type="EMBL" id="BMWH01000002">
    <property type="protein sequence ID" value="GGZ73730.1"/>
    <property type="molecule type" value="Genomic_DNA"/>
</dbReference>
<comment type="caution">
    <text evidence="2">The sequence shown here is derived from an EMBL/GenBank/DDBJ whole genome shotgun (WGS) entry which is preliminary data.</text>
</comment>
<protein>
    <submittedName>
        <fullName evidence="2">Uncharacterized protein</fullName>
    </submittedName>
</protein>
<accession>A0A918V6S1</accession>
<gene>
    <name evidence="2" type="ORF">GCM10010389_09180</name>
</gene>
<reference evidence="2" key="1">
    <citation type="journal article" date="2014" name="Int. J. Syst. Evol. Microbiol.">
        <title>Complete genome sequence of Corynebacterium casei LMG S-19264T (=DSM 44701T), isolated from a smear-ripened cheese.</title>
        <authorList>
            <consortium name="US DOE Joint Genome Institute (JGI-PGF)"/>
            <person name="Walter F."/>
            <person name="Albersmeier A."/>
            <person name="Kalinowski J."/>
            <person name="Ruckert C."/>
        </authorList>
    </citation>
    <scope>NUCLEOTIDE SEQUENCE</scope>
    <source>
        <strain evidence="2">JCM 5016</strain>
    </source>
</reference>
<keyword evidence="3" id="KW-1185">Reference proteome</keyword>
<evidence type="ECO:0000313" key="2">
    <source>
        <dbReference type="EMBL" id="GGZ73730.1"/>
    </source>
</evidence>
<proteinExistence type="predicted"/>
<reference evidence="2" key="2">
    <citation type="submission" date="2020-09" db="EMBL/GenBank/DDBJ databases">
        <authorList>
            <person name="Sun Q."/>
            <person name="Ohkuma M."/>
        </authorList>
    </citation>
    <scope>NUCLEOTIDE SEQUENCE</scope>
    <source>
        <strain evidence="2">JCM 5016</strain>
    </source>
</reference>
<name>A0A918V6S1_9ACTN</name>
<sequence>MKSGKKSGKSTLAAWLHRLGAEPLAQVLAARPDAVSPPEPRSVSELAERLQRPGSVALALPRLAPPCSPKAPRNWPPPATVCFPPPPRRPASAAT</sequence>
<feature type="region of interest" description="Disordered" evidence="1">
    <location>
        <begin position="67"/>
        <end position="95"/>
    </location>
</feature>
<dbReference type="AlphaFoldDB" id="A0A918V6S1"/>
<organism evidence="2 3">
    <name type="scientific">Streptomyces echinoruber</name>
    <dbReference type="NCBI Taxonomy" id="68898"/>
    <lineage>
        <taxon>Bacteria</taxon>
        <taxon>Bacillati</taxon>
        <taxon>Actinomycetota</taxon>
        <taxon>Actinomycetes</taxon>
        <taxon>Kitasatosporales</taxon>
        <taxon>Streptomycetaceae</taxon>
        <taxon>Streptomyces</taxon>
    </lineage>
</organism>
<evidence type="ECO:0000313" key="3">
    <source>
        <dbReference type="Proteomes" id="UP000623010"/>
    </source>
</evidence>
<dbReference type="Proteomes" id="UP000623010">
    <property type="component" value="Unassembled WGS sequence"/>
</dbReference>
<evidence type="ECO:0000256" key="1">
    <source>
        <dbReference type="SAM" id="MobiDB-lite"/>
    </source>
</evidence>
<feature type="compositionally biased region" description="Pro residues" evidence="1">
    <location>
        <begin position="67"/>
        <end position="89"/>
    </location>
</feature>